<proteinExistence type="predicted"/>
<accession>A0A1J7J0Q5</accession>
<dbReference type="PANTHER" id="PTHR37540">
    <property type="entry name" value="TRANSCRIPTION FACTOR (ACR-2), PUTATIVE-RELATED-RELATED"/>
    <property type="match status" value="1"/>
</dbReference>
<evidence type="ECO:0000313" key="2">
    <source>
        <dbReference type="Proteomes" id="UP000182658"/>
    </source>
</evidence>
<evidence type="ECO:0008006" key="3">
    <source>
        <dbReference type="Google" id="ProtNLM"/>
    </source>
</evidence>
<dbReference type="AlphaFoldDB" id="A0A1J7J0Q5"/>
<gene>
    <name evidence="1" type="ORF">CONLIGDRAFT_637397</name>
</gene>
<keyword evidence="2" id="KW-1185">Reference proteome</keyword>
<dbReference type="STRING" id="1408157.A0A1J7J0Q5"/>
<evidence type="ECO:0000313" key="1">
    <source>
        <dbReference type="EMBL" id="OIW23440.1"/>
    </source>
</evidence>
<dbReference type="InParanoid" id="A0A1J7J0Q5"/>
<organism evidence="1 2">
    <name type="scientific">Coniochaeta ligniaria NRRL 30616</name>
    <dbReference type="NCBI Taxonomy" id="1408157"/>
    <lineage>
        <taxon>Eukaryota</taxon>
        <taxon>Fungi</taxon>
        <taxon>Dikarya</taxon>
        <taxon>Ascomycota</taxon>
        <taxon>Pezizomycotina</taxon>
        <taxon>Sordariomycetes</taxon>
        <taxon>Sordariomycetidae</taxon>
        <taxon>Coniochaetales</taxon>
        <taxon>Coniochaetaceae</taxon>
        <taxon>Coniochaeta</taxon>
    </lineage>
</organism>
<name>A0A1J7J0Q5_9PEZI</name>
<reference evidence="1 2" key="1">
    <citation type="submission" date="2016-10" db="EMBL/GenBank/DDBJ databases">
        <title>Draft genome sequence of Coniochaeta ligniaria NRRL30616, a lignocellulolytic fungus for bioabatement of inhibitors in plant biomass hydrolysates.</title>
        <authorList>
            <consortium name="DOE Joint Genome Institute"/>
            <person name="Jimenez D.J."/>
            <person name="Hector R.E."/>
            <person name="Riley R."/>
            <person name="Sun H."/>
            <person name="Grigoriev I.V."/>
            <person name="Van Elsas J.D."/>
            <person name="Nichols N.N."/>
        </authorList>
    </citation>
    <scope>NUCLEOTIDE SEQUENCE [LARGE SCALE GENOMIC DNA]</scope>
    <source>
        <strain evidence="1 2">NRRL 30616</strain>
    </source>
</reference>
<dbReference type="Proteomes" id="UP000182658">
    <property type="component" value="Unassembled WGS sequence"/>
</dbReference>
<sequence length="350" mass="39190">MVFTSQYYFDAIQPGTLWPTSQRALPHFVKTLKLLRERLARDDDQARLSDTTAAAVMGIAGHALLTRDVKSAKHHIEGLCKIVGLRGGVATFRDSSKLLLEILRCDMGMALQTGSRPVFFHKPSHQEALPPYPDLTLLLELREPTATSSRYDSAIFLSDMDDDLSRAWKVLSEFCSVINYAIDSGQRISTETFLDTMASVMYRLTDIRFEPGSSDEALRLGLLAFACSVFLQWKHLGLPYSHLTSALRTCLTTTTSLPITPELLLWLLMAGAVSVFNDADDRWLKPMLLANMVLCEIDSWSKMQHLLQSFMWIGLIHDRSAKRMFDSTIASPTIRPLALPSASSSSLWET</sequence>
<protein>
    <recommendedName>
        <fullName evidence="3">Transcription factor domain-containing protein</fullName>
    </recommendedName>
</protein>
<dbReference type="EMBL" id="KV875106">
    <property type="protein sequence ID" value="OIW23440.1"/>
    <property type="molecule type" value="Genomic_DNA"/>
</dbReference>
<dbReference type="OrthoDB" id="4158087at2759"/>
<dbReference type="PANTHER" id="PTHR37540:SF5">
    <property type="entry name" value="TRANSCRIPTION FACTOR DOMAIN-CONTAINING PROTEIN"/>
    <property type="match status" value="1"/>
</dbReference>